<dbReference type="OrthoDB" id="7255288at2"/>
<dbReference type="InterPro" id="IPR051811">
    <property type="entry name" value="Cytochrome_c550/c551-like"/>
</dbReference>
<evidence type="ECO:0000313" key="8">
    <source>
        <dbReference type="EMBL" id="ABJ83547.1"/>
    </source>
</evidence>
<evidence type="ECO:0000256" key="4">
    <source>
        <dbReference type="ARBA" id="ARBA00022982"/>
    </source>
</evidence>
<dbReference type="SUPFAM" id="SSF46626">
    <property type="entry name" value="Cytochrome c"/>
    <property type="match status" value="1"/>
</dbReference>
<reference evidence="8" key="1">
    <citation type="submission" date="2006-10" db="EMBL/GenBank/DDBJ databases">
        <title>Complete sequence of Solibacter usitatus Ellin6076.</title>
        <authorList>
            <consortium name="US DOE Joint Genome Institute"/>
            <person name="Copeland A."/>
            <person name="Lucas S."/>
            <person name="Lapidus A."/>
            <person name="Barry K."/>
            <person name="Detter J.C."/>
            <person name="Glavina del Rio T."/>
            <person name="Hammon N."/>
            <person name="Israni S."/>
            <person name="Dalin E."/>
            <person name="Tice H."/>
            <person name="Pitluck S."/>
            <person name="Thompson L.S."/>
            <person name="Brettin T."/>
            <person name="Bruce D."/>
            <person name="Han C."/>
            <person name="Tapia R."/>
            <person name="Gilna P."/>
            <person name="Schmutz J."/>
            <person name="Larimer F."/>
            <person name="Land M."/>
            <person name="Hauser L."/>
            <person name="Kyrpides N."/>
            <person name="Mikhailova N."/>
            <person name="Janssen P.H."/>
            <person name="Kuske C.R."/>
            <person name="Richardson P."/>
        </authorList>
    </citation>
    <scope>NUCLEOTIDE SEQUENCE</scope>
    <source>
        <strain evidence="8">Ellin6076</strain>
    </source>
</reference>
<protein>
    <submittedName>
        <fullName evidence="8">Cytochrome c, class I</fullName>
    </submittedName>
</protein>
<evidence type="ECO:0000256" key="5">
    <source>
        <dbReference type="ARBA" id="ARBA00023004"/>
    </source>
</evidence>
<keyword evidence="4" id="KW-0249">Electron transport</keyword>
<dbReference type="HOGENOM" id="CLU_130243_1_0_0"/>
<feature type="domain" description="Cytochrome c" evidence="7">
    <location>
        <begin position="32"/>
        <end position="111"/>
    </location>
</feature>
<evidence type="ECO:0000256" key="1">
    <source>
        <dbReference type="ARBA" id="ARBA00022448"/>
    </source>
</evidence>
<dbReference type="Gene3D" id="1.10.760.10">
    <property type="entry name" value="Cytochrome c-like domain"/>
    <property type="match status" value="1"/>
</dbReference>
<dbReference type="AlphaFoldDB" id="Q024M9"/>
<name>Q024M9_SOLUE</name>
<dbReference type="EMBL" id="CP000473">
    <property type="protein sequence ID" value="ABJ83547.1"/>
    <property type="molecule type" value="Genomic_DNA"/>
</dbReference>
<dbReference type="eggNOG" id="COG2010">
    <property type="taxonomic scope" value="Bacteria"/>
</dbReference>
<proteinExistence type="predicted"/>
<gene>
    <name evidence="8" type="ordered locus">Acid_2558</name>
</gene>
<dbReference type="GO" id="GO:0046872">
    <property type="term" value="F:metal ion binding"/>
    <property type="evidence" value="ECO:0007669"/>
    <property type="project" value="UniProtKB-KW"/>
</dbReference>
<dbReference type="PANTHER" id="PTHR37823">
    <property type="entry name" value="CYTOCHROME C-553-LIKE"/>
    <property type="match status" value="1"/>
</dbReference>
<keyword evidence="3 6" id="KW-0479">Metal-binding</keyword>
<dbReference type="GO" id="GO:0009055">
    <property type="term" value="F:electron transfer activity"/>
    <property type="evidence" value="ECO:0007669"/>
    <property type="project" value="InterPro"/>
</dbReference>
<dbReference type="InterPro" id="IPR009056">
    <property type="entry name" value="Cyt_c-like_dom"/>
</dbReference>
<keyword evidence="1" id="KW-0813">Transport</keyword>
<evidence type="ECO:0000256" key="2">
    <source>
        <dbReference type="ARBA" id="ARBA00022617"/>
    </source>
</evidence>
<evidence type="ECO:0000256" key="3">
    <source>
        <dbReference type="ARBA" id="ARBA00022723"/>
    </source>
</evidence>
<keyword evidence="2 6" id="KW-0349">Heme</keyword>
<organism evidence="8">
    <name type="scientific">Solibacter usitatus (strain Ellin6076)</name>
    <dbReference type="NCBI Taxonomy" id="234267"/>
    <lineage>
        <taxon>Bacteria</taxon>
        <taxon>Pseudomonadati</taxon>
        <taxon>Acidobacteriota</taxon>
        <taxon>Terriglobia</taxon>
        <taxon>Bryobacterales</taxon>
        <taxon>Solibacteraceae</taxon>
        <taxon>Candidatus Solibacter</taxon>
    </lineage>
</organism>
<dbReference type="PROSITE" id="PS51007">
    <property type="entry name" value="CYTC"/>
    <property type="match status" value="1"/>
</dbReference>
<dbReference type="Pfam" id="PF13442">
    <property type="entry name" value="Cytochrome_CBB3"/>
    <property type="match status" value="1"/>
</dbReference>
<keyword evidence="5 6" id="KW-0408">Iron</keyword>
<sequence length="137" mass="14867">MIGRTAAALIAAAIVGWGLAPRSVWDGVYTEEQAKHGAALYAKECAGCHGTQLTGGEEAPALTGSTFTSNWNGLTLGELFERTRTTMPQNDPSKVSRQQHADILAFILSFNKFPAGKTELAKETEVLREIRFDAERK</sequence>
<dbReference type="InterPro" id="IPR036909">
    <property type="entry name" value="Cyt_c-like_dom_sf"/>
</dbReference>
<accession>Q024M9</accession>
<dbReference type="STRING" id="234267.Acid_2558"/>
<dbReference type="InParanoid" id="Q024M9"/>
<evidence type="ECO:0000259" key="7">
    <source>
        <dbReference type="PROSITE" id="PS51007"/>
    </source>
</evidence>
<evidence type="ECO:0000256" key="6">
    <source>
        <dbReference type="PROSITE-ProRule" id="PRU00433"/>
    </source>
</evidence>
<dbReference type="KEGG" id="sus:Acid_2558"/>
<dbReference type="GO" id="GO:0020037">
    <property type="term" value="F:heme binding"/>
    <property type="evidence" value="ECO:0007669"/>
    <property type="project" value="InterPro"/>
</dbReference>
<dbReference type="PANTHER" id="PTHR37823:SF1">
    <property type="entry name" value="CYTOCHROME C-553-LIKE"/>
    <property type="match status" value="1"/>
</dbReference>